<organism evidence="1 2">
    <name type="scientific">Caballeronia glathei</name>
    <dbReference type="NCBI Taxonomy" id="60547"/>
    <lineage>
        <taxon>Bacteria</taxon>
        <taxon>Pseudomonadati</taxon>
        <taxon>Pseudomonadota</taxon>
        <taxon>Betaproteobacteria</taxon>
        <taxon>Burkholderiales</taxon>
        <taxon>Burkholderiaceae</taxon>
        <taxon>Caballeronia</taxon>
    </lineage>
</organism>
<evidence type="ECO:0000313" key="1">
    <source>
        <dbReference type="EMBL" id="KDR38229.1"/>
    </source>
</evidence>
<accession>A0A069PEK4</accession>
<protein>
    <submittedName>
        <fullName evidence="1">Conjugal transfer protein TraV</fullName>
    </submittedName>
</protein>
<keyword evidence="2" id="KW-1185">Reference proteome</keyword>
<dbReference type="EMBL" id="JFHC01000100">
    <property type="protein sequence ID" value="KDR38229.1"/>
    <property type="molecule type" value="Genomic_DNA"/>
</dbReference>
<gene>
    <name evidence="1" type="ORF">BG61_02650</name>
</gene>
<proteinExistence type="predicted"/>
<sequence length="186" mass="20183">MATTTGTLPSSSITYDVNSAARLPPPEIARPTSGASGFCASSGWLLSYVLGVPELSSNGVQAAQSRPAASISALRCVRSQPVRPVRPIRSGFEAASVVFCMHRESALSRVRMRDAVCLHLETNASCLDMPAFLRFELAIVNGLHLQNTPLFVLFHRWIISSRRWSARQGAAFNAARRMNAAAVRKE</sequence>
<name>A0A069PEK4_9BURK</name>
<reference evidence="1 2" key="1">
    <citation type="submission" date="2014-03" db="EMBL/GenBank/DDBJ databases">
        <title>Draft Genome Sequences of Four Burkholderia Strains.</title>
        <authorList>
            <person name="Liu X.Y."/>
            <person name="Li C.X."/>
            <person name="Xu J.H."/>
        </authorList>
    </citation>
    <scope>NUCLEOTIDE SEQUENCE [LARGE SCALE GENOMIC DNA]</scope>
    <source>
        <strain evidence="1 2">DSM 50014</strain>
    </source>
</reference>
<dbReference type="Proteomes" id="UP000027466">
    <property type="component" value="Unassembled WGS sequence"/>
</dbReference>
<dbReference type="AlphaFoldDB" id="A0A069PEK4"/>
<evidence type="ECO:0000313" key="2">
    <source>
        <dbReference type="Proteomes" id="UP000027466"/>
    </source>
</evidence>
<comment type="caution">
    <text evidence="1">The sequence shown here is derived from an EMBL/GenBank/DDBJ whole genome shotgun (WGS) entry which is preliminary data.</text>
</comment>